<dbReference type="NCBIfam" id="TIGR01409">
    <property type="entry name" value="TAT_signal_seq"/>
    <property type="match status" value="1"/>
</dbReference>
<dbReference type="NCBIfam" id="TIGR03851">
    <property type="entry name" value="chitin_NgcE"/>
    <property type="match status" value="1"/>
</dbReference>
<dbReference type="PANTHER" id="PTHR43649:SF31">
    <property type="entry name" value="SN-GLYCEROL-3-PHOSPHATE-BINDING PERIPLASMIC PROTEIN UGPB"/>
    <property type="match status" value="1"/>
</dbReference>
<name>A0A1H2KUV3_9ACTN</name>
<keyword evidence="3" id="KW-0813">Transport</keyword>
<organism evidence="6 7">
    <name type="scientific">Jiangella alkaliphila</name>
    <dbReference type="NCBI Taxonomy" id="419479"/>
    <lineage>
        <taxon>Bacteria</taxon>
        <taxon>Bacillati</taxon>
        <taxon>Actinomycetota</taxon>
        <taxon>Actinomycetes</taxon>
        <taxon>Jiangellales</taxon>
        <taxon>Jiangellaceae</taxon>
        <taxon>Jiangella</taxon>
    </lineage>
</organism>
<keyword evidence="4" id="KW-0732">Signal</keyword>
<dbReference type="PROSITE" id="PS51318">
    <property type="entry name" value="TAT"/>
    <property type="match status" value="1"/>
</dbReference>
<dbReference type="AlphaFoldDB" id="A0A1H2KUV3"/>
<protein>
    <submittedName>
        <fullName evidence="6">N-acetylglucosamine transport system substrate-binding protein</fullName>
    </submittedName>
</protein>
<evidence type="ECO:0000256" key="4">
    <source>
        <dbReference type="ARBA" id="ARBA00022729"/>
    </source>
</evidence>
<dbReference type="OrthoDB" id="8663148at2"/>
<gene>
    <name evidence="6" type="ORF">SAMN04488563_4324</name>
</gene>
<evidence type="ECO:0000256" key="3">
    <source>
        <dbReference type="ARBA" id="ARBA00022448"/>
    </source>
</evidence>
<dbReference type="PANTHER" id="PTHR43649">
    <property type="entry name" value="ARABINOSE-BINDING PROTEIN-RELATED"/>
    <property type="match status" value="1"/>
</dbReference>
<reference evidence="7" key="1">
    <citation type="submission" date="2016-10" db="EMBL/GenBank/DDBJ databases">
        <authorList>
            <person name="Varghese N."/>
            <person name="Submissions S."/>
        </authorList>
    </citation>
    <scope>NUCLEOTIDE SEQUENCE [LARGE SCALE GENOMIC DNA]</scope>
    <source>
        <strain evidence="7">DSM 45079</strain>
    </source>
</reference>
<dbReference type="Proteomes" id="UP000182977">
    <property type="component" value="Chromosome I"/>
</dbReference>
<feature type="region of interest" description="Disordered" evidence="5">
    <location>
        <begin position="41"/>
        <end position="72"/>
    </location>
</feature>
<evidence type="ECO:0000313" key="6">
    <source>
        <dbReference type="EMBL" id="SDU72314.1"/>
    </source>
</evidence>
<evidence type="ECO:0000313" key="7">
    <source>
        <dbReference type="Proteomes" id="UP000182977"/>
    </source>
</evidence>
<dbReference type="InterPro" id="IPR006059">
    <property type="entry name" value="SBP"/>
</dbReference>
<dbReference type="EMBL" id="LT629791">
    <property type="protein sequence ID" value="SDU72314.1"/>
    <property type="molecule type" value="Genomic_DNA"/>
</dbReference>
<comment type="subcellular location">
    <subcellularLocation>
        <location evidence="1">Cell envelope</location>
    </subcellularLocation>
</comment>
<dbReference type="InterPro" id="IPR050490">
    <property type="entry name" value="Bact_solute-bd_prot1"/>
</dbReference>
<dbReference type="InterPro" id="IPR019546">
    <property type="entry name" value="TAT_signal_bac_arc"/>
</dbReference>
<evidence type="ECO:0000256" key="5">
    <source>
        <dbReference type="SAM" id="MobiDB-lite"/>
    </source>
</evidence>
<dbReference type="STRING" id="419479.SAMN04488563_4324"/>
<comment type="similarity">
    <text evidence="2">Belongs to the bacterial solute-binding protein 1 family.</text>
</comment>
<sequence length="492" mass="52677">MSSSIERTPAAAGTDRRTFLQRVAVTGVALGPGGAFLASCATGGGDDDSDDEASEAPSGDVSDDNPLGIPTDQPVEVYIFDGGFGDEYATELHQPIFHEKWPDIEIDHHAAVDIGAELQARFVAGDPPDFINNSGDGQMDPAQLVSDGLLADLSPLFDAPSWDDPSVTVRDSLQPGTIESGTFNGTPYILNYAFTVFGLWFNQTLMDENGWPVPTTWQEMMDVCADIAATGIAPWVYQGVTAPRYMNWPLLSMATKLAGPEILVAIDNLEPGAWGHEAIMESAAAIRQLAENSYFLPGVEGMEFRDAQGLWARGQAVFCPSGSWLENEETDAIAENPTFQMAMMPDPLLSPDSVMPLETVRATAGEPYVVPADANNPLGGMEYMRAMLSMEGARGFTERVTSLTSVAGSSDGVQIQAPGLASAQAALQAAGDNVINWFYPSWYSTMENPGIDQATGALLRAELTVDEWVAQCEAAATEIRDDDSIVKQTREG</sequence>
<evidence type="ECO:0000256" key="2">
    <source>
        <dbReference type="ARBA" id="ARBA00008520"/>
    </source>
</evidence>
<dbReference type="GO" id="GO:0030313">
    <property type="term" value="C:cell envelope"/>
    <property type="evidence" value="ECO:0007669"/>
    <property type="project" value="UniProtKB-SubCell"/>
</dbReference>
<proteinExistence type="inferred from homology"/>
<feature type="compositionally biased region" description="Acidic residues" evidence="5">
    <location>
        <begin position="45"/>
        <end position="54"/>
    </location>
</feature>
<keyword evidence="7" id="KW-1185">Reference proteome</keyword>
<dbReference type="InterPro" id="IPR006311">
    <property type="entry name" value="TAT_signal"/>
</dbReference>
<dbReference type="Pfam" id="PF01547">
    <property type="entry name" value="SBP_bac_1"/>
    <property type="match status" value="1"/>
</dbReference>
<dbReference type="Gene3D" id="3.40.190.10">
    <property type="entry name" value="Periplasmic binding protein-like II"/>
    <property type="match status" value="2"/>
</dbReference>
<accession>A0A1H2KUV3</accession>
<evidence type="ECO:0000256" key="1">
    <source>
        <dbReference type="ARBA" id="ARBA00004196"/>
    </source>
</evidence>
<dbReference type="InterPro" id="IPR022386">
    <property type="entry name" value="Chitin_NgcE"/>
</dbReference>
<dbReference type="RefSeq" id="WP_046772282.1">
    <property type="nucleotide sequence ID" value="NZ_LBMC01000059.1"/>
</dbReference>
<dbReference type="SUPFAM" id="SSF53850">
    <property type="entry name" value="Periplasmic binding protein-like II"/>
    <property type="match status" value="1"/>
</dbReference>